<protein>
    <submittedName>
        <fullName evidence="2">Uncharacterized protein</fullName>
    </submittedName>
</protein>
<proteinExistence type="predicted"/>
<dbReference type="EMBL" id="JAGEVF010000006">
    <property type="protein sequence ID" value="MBO3116963.1"/>
    <property type="molecule type" value="Genomic_DNA"/>
</dbReference>
<comment type="caution">
    <text evidence="2">The sequence shown here is derived from an EMBL/GenBank/DDBJ whole genome shotgun (WGS) entry which is preliminary data.</text>
</comment>
<feature type="transmembrane region" description="Helical" evidence="1">
    <location>
        <begin position="20"/>
        <end position="41"/>
    </location>
</feature>
<gene>
    <name evidence="2" type="ORF">J4050_09400</name>
</gene>
<dbReference type="Proteomes" id="UP000676776">
    <property type="component" value="Unassembled WGS sequence"/>
</dbReference>
<keyword evidence="3" id="KW-1185">Reference proteome</keyword>
<accession>A0ABS3T2J6</accession>
<organism evidence="2 3">
    <name type="scientific">Winogradskyella pelagia</name>
    <dbReference type="NCBI Taxonomy" id="2819984"/>
    <lineage>
        <taxon>Bacteria</taxon>
        <taxon>Pseudomonadati</taxon>
        <taxon>Bacteroidota</taxon>
        <taxon>Flavobacteriia</taxon>
        <taxon>Flavobacteriales</taxon>
        <taxon>Flavobacteriaceae</taxon>
        <taxon>Winogradskyella</taxon>
    </lineage>
</organism>
<keyword evidence="1" id="KW-1133">Transmembrane helix</keyword>
<sequence length="243" mass="28497">MRLFNAFRYNMLSKQKFGRYLLYALGETILVVIGILIALWVNRMSEDRNLNAQTQQTGRMVLTQMQKDVREIDSVLVDWDAASKVADTILRLTKKEEPIPITCQQCPSFVTGAILPTLSDRIPKIITNKTLAEGELLDLLNEIEFHYIEALKTSEFHENTVIEFTKTTLQYWQENFSWFADLSGRGNCPDDCLDYFYKSDDYRNRATYYELILLDSYYYEVDVFKERNQEFITRLEALLNKTL</sequence>
<evidence type="ECO:0000313" key="3">
    <source>
        <dbReference type="Proteomes" id="UP000676776"/>
    </source>
</evidence>
<reference evidence="2 3" key="1">
    <citation type="submission" date="2021-03" db="EMBL/GenBank/DDBJ databases">
        <title>Winogradskyella sp. nov., isolated from costal sediment.</title>
        <authorList>
            <person name="Gao C."/>
        </authorList>
    </citation>
    <scope>NUCLEOTIDE SEQUENCE [LARGE SCALE GENOMIC DNA]</scope>
    <source>
        <strain evidence="2 3">DF17</strain>
    </source>
</reference>
<evidence type="ECO:0000256" key="1">
    <source>
        <dbReference type="SAM" id="Phobius"/>
    </source>
</evidence>
<keyword evidence="1" id="KW-0472">Membrane</keyword>
<evidence type="ECO:0000313" key="2">
    <source>
        <dbReference type="EMBL" id="MBO3116963.1"/>
    </source>
</evidence>
<keyword evidence="1" id="KW-0812">Transmembrane</keyword>
<name>A0ABS3T2J6_9FLAO</name>
<dbReference type="RefSeq" id="WP_208154322.1">
    <property type="nucleotide sequence ID" value="NZ_JAGEVF010000006.1"/>
</dbReference>